<reference evidence="2 3" key="1">
    <citation type="journal article" date="2017" name="Nat. Commun.">
        <title>'ARMAN' archaea depend on association with euryarchaeal host in culture and in situ.</title>
        <authorList>
            <person name="Golyshina O."/>
            <person name="Toshchakov S."/>
            <person name="Makarova K."/>
            <person name="Gavrilov S."/>
            <person name="Korzhenkov A."/>
            <person name="La Cono V."/>
            <person name="Arcadi E."/>
            <person name="Nechitaylo T."/>
            <person name="Ferrer M."/>
            <person name="Kublanov I."/>
            <person name="Wolf Y."/>
            <person name="Yakimov M."/>
            <person name="Golyshin P."/>
            <person name="Slesarev A."/>
            <person name="Kozyavkin S."/>
        </authorList>
    </citation>
    <scope>NUCLEOTIDE SEQUENCE [LARGE SCALE GENOMIC DNA]</scope>
    <source>
        <strain evidence="2 3">Mia14</strain>
    </source>
</reference>
<feature type="transmembrane region" description="Helical" evidence="1">
    <location>
        <begin position="98"/>
        <end position="120"/>
    </location>
</feature>
<dbReference type="OrthoDB" id="385331at2157"/>
<feature type="transmembrane region" description="Helical" evidence="1">
    <location>
        <begin position="68"/>
        <end position="91"/>
    </location>
</feature>
<dbReference type="EMBL" id="CP019964">
    <property type="protein sequence ID" value="ASI14167.1"/>
    <property type="molecule type" value="Genomic_DNA"/>
</dbReference>
<keyword evidence="3" id="KW-1185">Reference proteome</keyword>
<proteinExistence type="predicted"/>
<evidence type="ECO:0000313" key="2">
    <source>
        <dbReference type="EMBL" id="ASI14167.1"/>
    </source>
</evidence>
<keyword evidence="1" id="KW-1133">Transmembrane helix</keyword>
<evidence type="ECO:0000313" key="3">
    <source>
        <dbReference type="Proteomes" id="UP000197679"/>
    </source>
</evidence>
<dbReference type="RefSeq" id="WP_088820463.1">
    <property type="nucleotide sequence ID" value="NZ_CP019964.1"/>
</dbReference>
<feature type="transmembrane region" description="Helical" evidence="1">
    <location>
        <begin position="126"/>
        <end position="149"/>
    </location>
</feature>
<dbReference type="KEGG" id="marh:Mia14_0886"/>
<gene>
    <name evidence="2" type="ORF">Mia14_0886</name>
</gene>
<keyword evidence="1" id="KW-0812">Transmembrane</keyword>
<dbReference type="GeneID" id="33314429"/>
<sequence length="159" mass="17819">MNYDATRRNRMGTPSRLGVNLILLEFFLLIIQFVIGMWMNLFAVFPSFGQSFFMYGMMQVMFSVPELMVHMMLGIFIGLVSLMIFFVFAMAGDYRLSALSAVASISILTAGIGGLEFMFSGFTNNIFSFLMSLGFIFTIVAYASILYMISSSDRRTGTP</sequence>
<organism evidence="2 3">
    <name type="scientific">Candidatus Mancarchaeum acidiphilum</name>
    <dbReference type="NCBI Taxonomy" id="1920749"/>
    <lineage>
        <taxon>Archaea</taxon>
        <taxon>Candidatus Micrarchaeota</taxon>
        <taxon>Candidatus Mancarchaeum</taxon>
    </lineage>
</organism>
<accession>A0A218NNW0</accession>
<dbReference type="AlphaFoldDB" id="A0A218NNW0"/>
<keyword evidence="1" id="KW-0472">Membrane</keyword>
<protein>
    <submittedName>
        <fullName evidence="2">Multipass membrane protein</fullName>
    </submittedName>
</protein>
<name>A0A218NNW0_9ARCH</name>
<evidence type="ECO:0000256" key="1">
    <source>
        <dbReference type="SAM" id="Phobius"/>
    </source>
</evidence>
<dbReference type="Proteomes" id="UP000197679">
    <property type="component" value="Chromosome"/>
</dbReference>
<feature type="transmembrane region" description="Helical" evidence="1">
    <location>
        <begin position="21"/>
        <end position="48"/>
    </location>
</feature>